<feature type="non-terminal residue" evidence="1">
    <location>
        <position position="1"/>
    </location>
</feature>
<evidence type="ECO:0000313" key="2">
    <source>
        <dbReference type="Proteomes" id="UP000824120"/>
    </source>
</evidence>
<reference evidence="1 2" key="1">
    <citation type="submission" date="2020-09" db="EMBL/GenBank/DDBJ databases">
        <title>De no assembly of potato wild relative species, Solanum commersonii.</title>
        <authorList>
            <person name="Cho K."/>
        </authorList>
    </citation>
    <scope>NUCLEOTIDE SEQUENCE [LARGE SCALE GENOMIC DNA]</scope>
    <source>
        <strain evidence="1">LZ3.2</strain>
        <tissue evidence="1">Leaf</tissue>
    </source>
</reference>
<dbReference type="Proteomes" id="UP000824120">
    <property type="component" value="Chromosome 8"/>
</dbReference>
<proteinExistence type="predicted"/>
<gene>
    <name evidence="1" type="ORF">H5410_040461</name>
</gene>
<protein>
    <submittedName>
        <fullName evidence="1">Uncharacterized protein</fullName>
    </submittedName>
</protein>
<evidence type="ECO:0000313" key="1">
    <source>
        <dbReference type="EMBL" id="KAG5589947.1"/>
    </source>
</evidence>
<dbReference type="EMBL" id="JACXVP010000008">
    <property type="protein sequence ID" value="KAG5589947.1"/>
    <property type="molecule type" value="Genomic_DNA"/>
</dbReference>
<dbReference type="AlphaFoldDB" id="A0A9J5XNX8"/>
<sequence>KLDESNDLSLSITHNPHEVVKLCPQMLILSQYIMKILKFQERIKSAEIGSSQRIAEKFREAVLCRPMTQSTMMLKAGVRRR</sequence>
<accession>A0A9J5XNX8</accession>
<comment type="caution">
    <text evidence="1">The sequence shown here is derived from an EMBL/GenBank/DDBJ whole genome shotgun (WGS) entry which is preliminary data.</text>
</comment>
<organism evidence="1 2">
    <name type="scientific">Solanum commersonii</name>
    <name type="common">Commerson's wild potato</name>
    <name type="synonym">Commerson's nightshade</name>
    <dbReference type="NCBI Taxonomy" id="4109"/>
    <lineage>
        <taxon>Eukaryota</taxon>
        <taxon>Viridiplantae</taxon>
        <taxon>Streptophyta</taxon>
        <taxon>Embryophyta</taxon>
        <taxon>Tracheophyta</taxon>
        <taxon>Spermatophyta</taxon>
        <taxon>Magnoliopsida</taxon>
        <taxon>eudicotyledons</taxon>
        <taxon>Gunneridae</taxon>
        <taxon>Pentapetalae</taxon>
        <taxon>asterids</taxon>
        <taxon>lamiids</taxon>
        <taxon>Solanales</taxon>
        <taxon>Solanaceae</taxon>
        <taxon>Solanoideae</taxon>
        <taxon>Solaneae</taxon>
        <taxon>Solanum</taxon>
    </lineage>
</organism>
<name>A0A9J5XNX8_SOLCO</name>
<keyword evidence="2" id="KW-1185">Reference proteome</keyword>